<feature type="domain" description="Glycosyltransferase 2-like" evidence="1">
    <location>
        <begin position="65"/>
        <end position="191"/>
    </location>
</feature>
<sequence>MDSAIRAFKLNLEKLNWLPGISYLRSKAFLTPRLGKLHLYSPRPLYIPDFYRQTPANHENCLSISIVTPSFKSGCYIEDTIKSILKQMYPGLEYIIQDGGSDDETVSIIKKYEKNLKAWESKPDKGQSHAINLGFDKTKGDVMAWLNADDLLLPGTLDYVNNYFQKHPQVDVVYGHRVLIDSENNEIGRWILPPHCHHTITWHDFIPQETLFWRRSIWEKAGGRIADEMQFAMDWEFILRLRDVGATFARLPRFTGAFRVHPDMKSIKDVDITGVREMDMLRKRYRDPYVSDDQLEHYIRSYLRRHLLLDRLYKIKVLRY</sequence>
<dbReference type="Proteomes" id="UP000011721">
    <property type="component" value="Chromosome"/>
</dbReference>
<reference evidence="3" key="1">
    <citation type="journal article" date="2013" name="Stand. Genomic Sci.">
        <title>Complete genome sequence of Desulfocapsa sulfexigens, a marine deltaproteobacterium specialized in disproportionating inorganic sulfur compounds.</title>
        <authorList>
            <person name="Finster K.W."/>
            <person name="Kjeldsen K.U."/>
            <person name="Kube M."/>
            <person name="Reinhardt R."/>
            <person name="Mussmann M."/>
            <person name="Amann R."/>
            <person name="Schreiber L."/>
        </authorList>
    </citation>
    <scope>NUCLEOTIDE SEQUENCE [LARGE SCALE GENOMIC DNA]</scope>
    <source>
        <strain evidence="3">DSM 10523 / SB164P1</strain>
    </source>
</reference>
<keyword evidence="2" id="KW-0808">Transferase</keyword>
<dbReference type="RefSeq" id="WP_015404634.1">
    <property type="nucleotide sequence ID" value="NC_020304.1"/>
</dbReference>
<dbReference type="Gene3D" id="3.90.550.10">
    <property type="entry name" value="Spore Coat Polysaccharide Biosynthesis Protein SpsA, Chain A"/>
    <property type="match status" value="1"/>
</dbReference>
<dbReference type="InterPro" id="IPR001173">
    <property type="entry name" value="Glyco_trans_2-like"/>
</dbReference>
<dbReference type="GO" id="GO:0016758">
    <property type="term" value="F:hexosyltransferase activity"/>
    <property type="evidence" value="ECO:0007669"/>
    <property type="project" value="UniProtKB-ARBA"/>
</dbReference>
<gene>
    <name evidence="2" type="ordered locus">UWK_02407</name>
</gene>
<dbReference type="InterPro" id="IPR029044">
    <property type="entry name" value="Nucleotide-diphossugar_trans"/>
</dbReference>
<protein>
    <submittedName>
        <fullName evidence="2">Glycosyl transferase</fullName>
    </submittedName>
</protein>
<proteinExistence type="predicted"/>
<evidence type="ECO:0000313" key="2">
    <source>
        <dbReference type="EMBL" id="AGF78946.1"/>
    </source>
</evidence>
<dbReference type="HOGENOM" id="CLU_025996_21_0_7"/>
<evidence type="ECO:0000313" key="3">
    <source>
        <dbReference type="Proteomes" id="UP000011721"/>
    </source>
</evidence>
<dbReference type="PANTHER" id="PTHR22916:SF65">
    <property type="entry name" value="SLR1065 PROTEIN"/>
    <property type="match status" value="1"/>
</dbReference>
<dbReference type="STRING" id="1167006.UWK_02407"/>
<keyword evidence="3" id="KW-1185">Reference proteome</keyword>
<dbReference type="PANTHER" id="PTHR22916">
    <property type="entry name" value="GLYCOSYLTRANSFERASE"/>
    <property type="match status" value="1"/>
</dbReference>
<dbReference type="SUPFAM" id="SSF53448">
    <property type="entry name" value="Nucleotide-diphospho-sugar transferases"/>
    <property type="match status" value="1"/>
</dbReference>
<dbReference type="AlphaFoldDB" id="M1PRG2"/>
<dbReference type="eggNOG" id="COG1215">
    <property type="taxonomic scope" value="Bacteria"/>
</dbReference>
<name>M1PRG2_DESSD</name>
<dbReference type="CDD" id="cd06433">
    <property type="entry name" value="GT_2_WfgS_like"/>
    <property type="match status" value="1"/>
</dbReference>
<dbReference type="KEGG" id="dsf:UWK_02407"/>
<evidence type="ECO:0000259" key="1">
    <source>
        <dbReference type="Pfam" id="PF00535"/>
    </source>
</evidence>
<dbReference type="EMBL" id="CP003985">
    <property type="protein sequence ID" value="AGF78946.1"/>
    <property type="molecule type" value="Genomic_DNA"/>
</dbReference>
<accession>M1PRG2</accession>
<dbReference type="Pfam" id="PF00535">
    <property type="entry name" value="Glycos_transf_2"/>
    <property type="match status" value="1"/>
</dbReference>
<dbReference type="OrthoDB" id="5291101at2"/>
<organism evidence="2 3">
    <name type="scientific">Desulfocapsa sulfexigens (strain DSM 10523 / SB164P1)</name>
    <dbReference type="NCBI Taxonomy" id="1167006"/>
    <lineage>
        <taxon>Bacteria</taxon>
        <taxon>Pseudomonadati</taxon>
        <taxon>Thermodesulfobacteriota</taxon>
        <taxon>Desulfobulbia</taxon>
        <taxon>Desulfobulbales</taxon>
        <taxon>Desulfocapsaceae</taxon>
        <taxon>Desulfocapsa</taxon>
    </lineage>
</organism>